<dbReference type="EMBL" id="UGTW01000001">
    <property type="protein sequence ID" value="SUC16828.1"/>
    <property type="molecule type" value="Genomic_DNA"/>
</dbReference>
<protein>
    <submittedName>
        <fullName evidence="1">TssP</fullName>
    </submittedName>
</protein>
<dbReference type="OrthoDB" id="6458000at2"/>
<dbReference type="Proteomes" id="UP000254331">
    <property type="component" value="Unassembled WGS sequence"/>
</dbReference>
<dbReference type="RefSeq" id="WP_036935156.1">
    <property type="nucleotide sequence ID" value="NZ_CABMNT010000001.1"/>
</dbReference>
<reference evidence="1 2" key="1">
    <citation type="submission" date="2018-06" db="EMBL/GenBank/DDBJ databases">
        <authorList>
            <consortium name="Pathogen Informatics"/>
            <person name="Doyle S."/>
        </authorList>
    </citation>
    <scope>NUCLEOTIDE SEQUENCE [LARGE SCALE GENOMIC DNA]</scope>
    <source>
        <strain evidence="1 2">NCTC10376</strain>
    </source>
</reference>
<dbReference type="AlphaFoldDB" id="A0A379FB36"/>
<dbReference type="Pfam" id="PF05947">
    <property type="entry name" value="T6SS_TssF"/>
    <property type="match status" value="1"/>
</dbReference>
<evidence type="ECO:0000313" key="2">
    <source>
        <dbReference type="Proteomes" id="UP000254331"/>
    </source>
</evidence>
<evidence type="ECO:0000313" key="1">
    <source>
        <dbReference type="EMBL" id="SUC16828.1"/>
    </source>
</evidence>
<accession>A0A379FB36</accession>
<dbReference type="PANTHER" id="PTHR35370:SF1">
    <property type="entry name" value="TYPE VI SECRETION SYSTEM COMPONENT TSSF1"/>
    <property type="match status" value="1"/>
</dbReference>
<gene>
    <name evidence="1" type="primary">tssP</name>
    <name evidence="1" type="ORF">NCTC10376_02743</name>
</gene>
<dbReference type="InterPro" id="IPR010272">
    <property type="entry name" value="T6SS_TssF"/>
</dbReference>
<name>A0A379FB36_PROVU</name>
<dbReference type="PANTHER" id="PTHR35370">
    <property type="entry name" value="CYTOPLASMIC PROTEIN-RELATED-RELATED"/>
    <property type="match status" value="1"/>
</dbReference>
<organism evidence="1 2">
    <name type="scientific">Proteus vulgaris</name>
    <dbReference type="NCBI Taxonomy" id="585"/>
    <lineage>
        <taxon>Bacteria</taxon>
        <taxon>Pseudomonadati</taxon>
        <taxon>Pseudomonadota</taxon>
        <taxon>Gammaproteobacteria</taxon>
        <taxon>Enterobacterales</taxon>
        <taxon>Morganellaceae</taxon>
        <taxon>Proteus</taxon>
    </lineage>
</organism>
<sequence length="578" mass="66838">MSEIKYLKEKQHLQKLAKIYAQKKPHLAEVLEPDDPQTSYLMEGFAFLSAHLQEKIDDAFPEITLPLLQRLGSQAIKGIPSTSIIQISCEKEINYSYFIPKNSSALGNNNECFSTCRDLYIEPYSLIEKKVTHQPNKSCISLTFKYLGNIENIQSCSLNLFLSPIKNIADTLLLGLTQHFDYIELKHADQSYHGDNATFCFNSQIGKDYPIFPQSENTPKAPQQLLEGLYLPHVHHFINLDIPMIIKQLNWEKSTQFTINIYLNKQISLTKEQCQNCFLLNCIPTVDKEKDHTVIIDFQENKSSYLLPIPNNHYLSSLSEIMLSLEPHEKERGIYCHFYSITELTSASRLLPQYQNSLFYSLTIDKDITGRTFYTVHFYDNKGEGLISPPSLHFSCTYVGFEKYKDNRIGILNAHSENIPDNLLLTNITPLSECFPPIVDDKYYWHLLSHYSANAFMLMSISTIKNMLSDYLIYAELDKQITRKIKHSLEGCIDLKSYTYDYILKGKPHRCLSLTLTIDTNYFENEGDAFIFVSHLYHFFPFCLSENMLLEMKIKFNDNDNVKWFLSPSPLKGYKSLL</sequence>
<proteinExistence type="predicted"/>